<dbReference type="AlphaFoldDB" id="T1ASY4"/>
<proteinExistence type="predicted"/>
<sequence length="124" mass="13974">MVYLDPEPTINRLKEIGAKRILLQLPDGLKPHVFSYFERLSKEFSVIVSSSGFYGACDTGTRDEYGNVDAVIQMGHTIIPNVNYKVPVIFEEYTYPVTDNFVGMDLSALEKAGYRKIGVLYSIQ</sequence>
<reference evidence="1" key="2">
    <citation type="journal article" date="2014" name="ISME J.">
        <title>Microbial stratification in low pH oxic and suboxic macroscopic growths along an acid mine drainage.</title>
        <authorList>
            <person name="Mendez-Garcia C."/>
            <person name="Mesa V."/>
            <person name="Sprenger R.R."/>
            <person name="Richter M."/>
            <person name="Diez M.S."/>
            <person name="Solano J."/>
            <person name="Bargiela R."/>
            <person name="Golyshina O.V."/>
            <person name="Manteca A."/>
            <person name="Ramos J.L."/>
            <person name="Gallego J.R."/>
            <person name="Llorente I."/>
            <person name="Martins Dos Santos V.A."/>
            <person name="Jensen O.N."/>
            <person name="Pelaez A.I."/>
            <person name="Sanchez J."/>
            <person name="Ferrer M."/>
        </authorList>
    </citation>
    <scope>NUCLEOTIDE SEQUENCE</scope>
</reference>
<organism evidence="1">
    <name type="scientific">mine drainage metagenome</name>
    <dbReference type="NCBI Taxonomy" id="410659"/>
    <lineage>
        <taxon>unclassified sequences</taxon>
        <taxon>metagenomes</taxon>
        <taxon>ecological metagenomes</taxon>
    </lineage>
</organism>
<dbReference type="EMBL" id="AUZX01011315">
    <property type="protein sequence ID" value="EQD43859.1"/>
    <property type="molecule type" value="Genomic_DNA"/>
</dbReference>
<dbReference type="InterPro" id="IPR016435">
    <property type="entry name" value="DPH1/DPH2"/>
</dbReference>
<reference evidence="1" key="1">
    <citation type="submission" date="2013-08" db="EMBL/GenBank/DDBJ databases">
        <authorList>
            <person name="Mendez C."/>
            <person name="Richter M."/>
            <person name="Ferrer M."/>
            <person name="Sanchez J."/>
        </authorList>
    </citation>
    <scope>NUCLEOTIDE SEQUENCE</scope>
</reference>
<dbReference type="NCBIfam" id="TIGR00322">
    <property type="entry name" value="diphth2_R"/>
    <property type="match status" value="1"/>
</dbReference>
<dbReference type="GO" id="GO:0017183">
    <property type="term" value="P:protein histidyl modification to diphthamide"/>
    <property type="evidence" value="ECO:0007669"/>
    <property type="project" value="InterPro"/>
</dbReference>
<dbReference type="InterPro" id="IPR042263">
    <property type="entry name" value="DPH1/DPH2_1"/>
</dbReference>
<gene>
    <name evidence="1" type="ORF">B1A_15420</name>
</gene>
<dbReference type="Gene3D" id="3.40.50.11840">
    <property type="entry name" value="Diphthamide synthesis DPH1/DPH2 domain 1"/>
    <property type="match status" value="1"/>
</dbReference>
<protein>
    <submittedName>
        <fullName evidence="1">Diphthamide synthase subunit DPH2</fullName>
    </submittedName>
</protein>
<name>T1ASY4_9ZZZZ</name>
<comment type="caution">
    <text evidence="1">The sequence shown here is derived from an EMBL/GenBank/DDBJ whole genome shotgun (WGS) entry which is preliminary data.</text>
</comment>
<evidence type="ECO:0000313" key="1">
    <source>
        <dbReference type="EMBL" id="EQD43859.1"/>
    </source>
</evidence>
<accession>T1ASY4</accession>
<dbReference type="Pfam" id="PF01866">
    <property type="entry name" value="Diphthamide_syn"/>
    <property type="match status" value="1"/>
</dbReference>
<dbReference type="GO" id="GO:0090560">
    <property type="term" value="F:2-(3-amino-3-carboxypropyl)histidine synthase activity"/>
    <property type="evidence" value="ECO:0007669"/>
    <property type="project" value="InterPro"/>
</dbReference>